<accession>A0A2P2JWI2</accession>
<dbReference type="EMBL" id="GGEC01017345">
    <property type="protein sequence ID" value="MBW97828.1"/>
    <property type="molecule type" value="Transcribed_RNA"/>
</dbReference>
<protein>
    <submittedName>
        <fullName evidence="1">Auxin response factor</fullName>
    </submittedName>
</protein>
<name>A0A2P2JWI2_RHIMU</name>
<proteinExistence type="predicted"/>
<evidence type="ECO:0000313" key="1">
    <source>
        <dbReference type="EMBL" id="MBW97828.1"/>
    </source>
</evidence>
<dbReference type="EMBL" id="GGEC01017346">
    <property type="protein sequence ID" value="MBW97829.1"/>
    <property type="molecule type" value="Transcribed_RNA"/>
</dbReference>
<organism evidence="2">
    <name type="scientific">Rhizophora mucronata</name>
    <name type="common">Asiatic mangrove</name>
    <dbReference type="NCBI Taxonomy" id="61149"/>
    <lineage>
        <taxon>Eukaryota</taxon>
        <taxon>Viridiplantae</taxon>
        <taxon>Streptophyta</taxon>
        <taxon>Embryophyta</taxon>
        <taxon>Tracheophyta</taxon>
        <taxon>Spermatophyta</taxon>
        <taxon>Magnoliopsida</taxon>
        <taxon>eudicotyledons</taxon>
        <taxon>Gunneridae</taxon>
        <taxon>Pentapetalae</taxon>
        <taxon>rosids</taxon>
        <taxon>fabids</taxon>
        <taxon>Malpighiales</taxon>
        <taxon>Rhizophoraceae</taxon>
        <taxon>Rhizophora</taxon>
    </lineage>
</organism>
<evidence type="ECO:0000313" key="2">
    <source>
        <dbReference type="EMBL" id="MBW97829.1"/>
    </source>
</evidence>
<sequence>MPAGELMGRKPKGLLGPRRLLEKFVIGNWPSSGKSGRCSSLIFFLGGEKRERWTAGMFETSSTSQGLTCFTF</sequence>
<reference evidence="2" key="1">
    <citation type="submission" date="2018-02" db="EMBL/GenBank/DDBJ databases">
        <title>Rhizophora mucronata_Transcriptome.</title>
        <authorList>
            <person name="Meera S.P."/>
            <person name="Sreeshan A."/>
            <person name="Augustine A."/>
        </authorList>
    </citation>
    <scope>NUCLEOTIDE SEQUENCE</scope>
    <source>
        <tissue evidence="2">Leaf</tissue>
    </source>
</reference>
<dbReference type="AlphaFoldDB" id="A0A2P2JWI2"/>